<gene>
    <name evidence="2" type="ORF">FTOL_06453</name>
</gene>
<keyword evidence="1" id="KW-1133">Transmembrane helix</keyword>
<keyword evidence="1" id="KW-0812">Transmembrane</keyword>
<feature type="transmembrane region" description="Helical" evidence="1">
    <location>
        <begin position="31"/>
        <end position="55"/>
    </location>
</feature>
<dbReference type="Proteomes" id="UP001187734">
    <property type="component" value="Unassembled WGS sequence"/>
</dbReference>
<sequence length="656" mass="72820">MVSVMTGFWLDYSEPSVLKATITVPIEYGTLLLSALTVMVGFAGASFWNILAFFLHSCRITGNQALAIELQQQVSLRNTSGSAGAMWQAFKIHRAWTGRHVPQLWRRTFWFFLPAAIVWAGFTTAGIFTSRVANKSYSNTAARVKPNICGTWSFDSSQQGQNARNAKVTNDTIEARTYMTKFYANTSSATTTRSLFFRERLPYSANKAVPCPIPDTGRCILGNSGAFGMTTDPLDSHKMLGINAKPDNRITVQINATCSPIDTAGLTQTTTNGLYTYRFYDLGPEPDNVNYTYLYNLLTVNMNIPYILSPYFAFAGLRGSWIPSPNFNRTDADVSVYFLTQNSLMYTEPVDDPWFLANGTYQDTRTGEILNRPNNYVNTMICTEQYIYCNPTTGVCTPPAGINGAMSHISKWNTPGFNPAQRTTAGRINLALTDSNMYSSVIGLGANALFANNFVFAEIISTGLPHDQWQSEVLGWFQTSLAKLQAYVIEYAFKDAGGPSPYATVTSSYNIKTNDSTDAAEYAALRDQCTNQLVQVAGEVQNFSFLGVMIIVCMTVFLVILDWTLESIVELLSRHPPRGDSAVARARQADNSWHLLRMAIGNMLHWELGRWNVPVLGYGDEMFVRPHRNAAQDLAQYGLDIPVVNFNDSEDNDEGD</sequence>
<evidence type="ECO:0000256" key="1">
    <source>
        <dbReference type="SAM" id="Phobius"/>
    </source>
</evidence>
<name>A0AAE8M928_9HYPO</name>
<protein>
    <submittedName>
        <fullName evidence="2">Uncharacterized protein</fullName>
    </submittedName>
</protein>
<organism evidence="2 3">
    <name type="scientific">Fusarium torulosum</name>
    <dbReference type="NCBI Taxonomy" id="33205"/>
    <lineage>
        <taxon>Eukaryota</taxon>
        <taxon>Fungi</taxon>
        <taxon>Dikarya</taxon>
        <taxon>Ascomycota</taxon>
        <taxon>Pezizomycotina</taxon>
        <taxon>Sordariomycetes</taxon>
        <taxon>Hypocreomycetidae</taxon>
        <taxon>Hypocreales</taxon>
        <taxon>Nectriaceae</taxon>
        <taxon>Fusarium</taxon>
    </lineage>
</organism>
<keyword evidence="1" id="KW-0472">Membrane</keyword>
<evidence type="ECO:0000313" key="3">
    <source>
        <dbReference type="Proteomes" id="UP001187734"/>
    </source>
</evidence>
<reference evidence="2" key="1">
    <citation type="submission" date="2018-03" db="EMBL/GenBank/DDBJ databases">
        <authorList>
            <person name="Guldener U."/>
        </authorList>
    </citation>
    <scope>NUCLEOTIDE SEQUENCE</scope>
</reference>
<accession>A0AAE8M928</accession>
<feature type="transmembrane region" description="Helical" evidence="1">
    <location>
        <begin position="109"/>
        <end position="128"/>
    </location>
</feature>
<comment type="caution">
    <text evidence="2">The sequence shown here is derived from an EMBL/GenBank/DDBJ whole genome shotgun (WGS) entry which is preliminary data.</text>
</comment>
<feature type="transmembrane region" description="Helical" evidence="1">
    <location>
        <begin position="543"/>
        <end position="565"/>
    </location>
</feature>
<evidence type="ECO:0000313" key="2">
    <source>
        <dbReference type="EMBL" id="SPJ78064.1"/>
    </source>
</evidence>
<dbReference type="AlphaFoldDB" id="A0AAE8M928"/>
<proteinExistence type="predicted"/>
<dbReference type="EMBL" id="ONZP01000213">
    <property type="protein sequence ID" value="SPJ78064.1"/>
    <property type="molecule type" value="Genomic_DNA"/>
</dbReference>
<keyword evidence="3" id="KW-1185">Reference proteome</keyword>